<accession>A0A7W5DTJ2</accession>
<dbReference type="Pfam" id="PF07715">
    <property type="entry name" value="Plug"/>
    <property type="match status" value="1"/>
</dbReference>
<sequence length="1055" mass="115380">MKKQIILIVAFLSMFVFVFAQTGNLDVTQTQVRVTGKIIDASRNPLIGVAVAVKGTTQGTITDVNGKFTLNNVAKDAVLHISYVGYMSKDVRVTSGDMLIMLEENAKQMDEVVVIGYGKEKRKDLTGSISSITGNDLRKTVPTTFDQALQGKVAGVMIQQISGQPGGGVSVQIHGVSSISGSNSPLYVIDGVIIPPVSDPGGGSNPLNSINPSDIESIDVLEDASATAIYGSQATNGVIVITTKRGHAGKPRVTYDFNYGYQEIPKELPTVNLQQFATLLNARAQVWGFDARPEFVNPQYLGTGTNWQKELFRKAPMSNNTITLSGGDTKTKYMLSASYFDQEGIALGSEFKRYSVGFNLDNNTTDWLKIGTSIQLGHTDENVNSTTSNVISTALNLTPDIPVKNPDGSWGGVTNTSGWVNQVNNPVGMALLVKDTKGGNQLFGNIYLEIQFTKDLSLRNEVSGNFDFSTEDQFMPTYQFGKAVNNINSAQYYSGQYYSTDVRNYLTYNHAFKKLNVNVMVGHEAQLSTSASVSAKRTNFPSNNVTSINSGDATTASNTGVKQSGPALESYFGRVNLNLDDKYLLTSNVRGDGSSNFPAGNRWVATYSEAFAWRINKELFFRNIRFINDLKLRIGYGLTNNQNIPGNTYVTQLASAANGLSGVAQFQNNLGNPYVQWEKTKDSNLGLDCAFLNSRINFTLNLYNRRTDGLLLQLPLPLYSGTTTGYSPGALNAPYVNVGSVQNRGFDFRISSTNIDNSLFTWRTDFTLSHNANKVVSLGSGGAAANLSETYNGYVVEKTVVGQPIGSFYGYVYDGIFATAKDFKTHALPVDQNGNPRPISPAGGGIWYGDRMFKDLNGDGVIDSKDQKFLGSPLPTFQFGFNNSFTYKNFDLDIFFAGSVGNKVFNELAIAQTNPQNNTSYFTSVMNYARLALINPSGSATDVNNVYVTNPNTNIVGLRNDNTNENERPSNLYIEDGSFIRCKNITLGYRLPENIMKKVHLQSLRLYVTVANAFLITKYSGMDPEIGSWNPLQAGWDSGYYPQPRVYTLGFNLEL</sequence>
<feature type="domain" description="TonB-dependent receptor plug" evidence="9">
    <location>
        <begin position="122"/>
        <end position="238"/>
    </location>
</feature>
<evidence type="ECO:0000313" key="10">
    <source>
        <dbReference type="EMBL" id="MBB3188468.1"/>
    </source>
</evidence>
<evidence type="ECO:0000256" key="3">
    <source>
        <dbReference type="ARBA" id="ARBA00022452"/>
    </source>
</evidence>
<keyword evidence="4 7" id="KW-0812">Transmembrane</keyword>
<evidence type="ECO:0000256" key="1">
    <source>
        <dbReference type="ARBA" id="ARBA00004571"/>
    </source>
</evidence>
<evidence type="ECO:0000256" key="5">
    <source>
        <dbReference type="ARBA" id="ARBA00023136"/>
    </source>
</evidence>
<dbReference type="NCBIfam" id="TIGR04056">
    <property type="entry name" value="OMP_RagA_SusC"/>
    <property type="match status" value="1"/>
</dbReference>
<dbReference type="InterPro" id="IPR012910">
    <property type="entry name" value="Plug_dom"/>
</dbReference>
<dbReference type="RefSeq" id="WP_183414207.1">
    <property type="nucleotide sequence ID" value="NZ_JACHYB010000002.1"/>
</dbReference>
<name>A0A7W5DTJ2_9PORP</name>
<feature type="signal peptide" evidence="8">
    <location>
        <begin position="1"/>
        <end position="20"/>
    </location>
</feature>
<evidence type="ECO:0000259" key="9">
    <source>
        <dbReference type="Pfam" id="PF07715"/>
    </source>
</evidence>
<organism evidence="10 11">
    <name type="scientific">Microbacter margulisiae</name>
    <dbReference type="NCBI Taxonomy" id="1350067"/>
    <lineage>
        <taxon>Bacteria</taxon>
        <taxon>Pseudomonadati</taxon>
        <taxon>Bacteroidota</taxon>
        <taxon>Bacteroidia</taxon>
        <taxon>Bacteroidales</taxon>
        <taxon>Porphyromonadaceae</taxon>
        <taxon>Microbacter</taxon>
    </lineage>
</organism>
<evidence type="ECO:0000256" key="4">
    <source>
        <dbReference type="ARBA" id="ARBA00022692"/>
    </source>
</evidence>
<keyword evidence="5 7" id="KW-0472">Membrane</keyword>
<dbReference type="SUPFAM" id="SSF56935">
    <property type="entry name" value="Porins"/>
    <property type="match status" value="1"/>
</dbReference>
<dbReference type="GO" id="GO:0009279">
    <property type="term" value="C:cell outer membrane"/>
    <property type="evidence" value="ECO:0007669"/>
    <property type="project" value="UniProtKB-SubCell"/>
</dbReference>
<evidence type="ECO:0000313" key="11">
    <source>
        <dbReference type="Proteomes" id="UP000544222"/>
    </source>
</evidence>
<comment type="similarity">
    <text evidence="7">Belongs to the TonB-dependent receptor family.</text>
</comment>
<dbReference type="Proteomes" id="UP000544222">
    <property type="component" value="Unassembled WGS sequence"/>
</dbReference>
<dbReference type="Gene3D" id="2.40.170.20">
    <property type="entry name" value="TonB-dependent receptor, beta-barrel domain"/>
    <property type="match status" value="1"/>
</dbReference>
<dbReference type="SUPFAM" id="SSF49464">
    <property type="entry name" value="Carboxypeptidase regulatory domain-like"/>
    <property type="match status" value="1"/>
</dbReference>
<evidence type="ECO:0000256" key="2">
    <source>
        <dbReference type="ARBA" id="ARBA00022448"/>
    </source>
</evidence>
<dbReference type="InterPro" id="IPR039426">
    <property type="entry name" value="TonB-dep_rcpt-like"/>
</dbReference>
<evidence type="ECO:0000256" key="6">
    <source>
        <dbReference type="ARBA" id="ARBA00023237"/>
    </source>
</evidence>
<dbReference type="Gene3D" id="2.170.130.10">
    <property type="entry name" value="TonB-dependent receptor, plug domain"/>
    <property type="match status" value="1"/>
</dbReference>
<gene>
    <name evidence="10" type="ORF">FHX64_002666</name>
</gene>
<keyword evidence="11" id="KW-1185">Reference proteome</keyword>
<dbReference type="AlphaFoldDB" id="A0A7W5DTJ2"/>
<dbReference type="InterPro" id="IPR023997">
    <property type="entry name" value="TonB-dep_OMP_SusC/RagA_CS"/>
</dbReference>
<dbReference type="Pfam" id="PF13715">
    <property type="entry name" value="CarbopepD_reg_2"/>
    <property type="match status" value="1"/>
</dbReference>
<dbReference type="Gene3D" id="2.60.40.1120">
    <property type="entry name" value="Carboxypeptidase-like, regulatory domain"/>
    <property type="match status" value="1"/>
</dbReference>
<evidence type="ECO:0000256" key="7">
    <source>
        <dbReference type="PROSITE-ProRule" id="PRU01360"/>
    </source>
</evidence>
<keyword evidence="8" id="KW-0732">Signal</keyword>
<keyword evidence="6 7" id="KW-0998">Cell outer membrane</keyword>
<comment type="subcellular location">
    <subcellularLocation>
        <location evidence="1 7">Cell outer membrane</location>
        <topology evidence="1 7">Multi-pass membrane protein</topology>
    </subcellularLocation>
</comment>
<dbReference type="PROSITE" id="PS52016">
    <property type="entry name" value="TONB_DEPENDENT_REC_3"/>
    <property type="match status" value="1"/>
</dbReference>
<proteinExistence type="inferred from homology"/>
<dbReference type="InterPro" id="IPR036942">
    <property type="entry name" value="Beta-barrel_TonB_sf"/>
</dbReference>
<keyword evidence="2 7" id="KW-0813">Transport</keyword>
<keyword evidence="3 7" id="KW-1134">Transmembrane beta strand</keyword>
<evidence type="ECO:0000256" key="8">
    <source>
        <dbReference type="SAM" id="SignalP"/>
    </source>
</evidence>
<protein>
    <submittedName>
        <fullName evidence="10">TonB-linked SusC/RagA family outer membrane protein</fullName>
    </submittedName>
</protein>
<comment type="caution">
    <text evidence="10">The sequence shown here is derived from an EMBL/GenBank/DDBJ whole genome shotgun (WGS) entry which is preliminary data.</text>
</comment>
<reference evidence="10 11" key="1">
    <citation type="submission" date="2020-08" db="EMBL/GenBank/DDBJ databases">
        <title>Genomic Encyclopedia of Type Strains, Phase IV (KMG-IV): sequencing the most valuable type-strain genomes for metagenomic binning, comparative biology and taxonomic classification.</title>
        <authorList>
            <person name="Goeker M."/>
        </authorList>
    </citation>
    <scope>NUCLEOTIDE SEQUENCE [LARGE SCALE GENOMIC DNA]</scope>
    <source>
        <strain evidence="10 11">DSM 27471</strain>
    </source>
</reference>
<dbReference type="InterPro" id="IPR008969">
    <property type="entry name" value="CarboxyPept-like_regulatory"/>
</dbReference>
<feature type="chain" id="PRO_5030534625" evidence="8">
    <location>
        <begin position="21"/>
        <end position="1055"/>
    </location>
</feature>
<dbReference type="InterPro" id="IPR037066">
    <property type="entry name" value="Plug_dom_sf"/>
</dbReference>
<dbReference type="EMBL" id="JACHYB010000002">
    <property type="protein sequence ID" value="MBB3188468.1"/>
    <property type="molecule type" value="Genomic_DNA"/>
</dbReference>
<dbReference type="NCBIfam" id="TIGR04057">
    <property type="entry name" value="SusC_RagA_signa"/>
    <property type="match status" value="1"/>
</dbReference>
<dbReference type="InterPro" id="IPR023996">
    <property type="entry name" value="TonB-dep_OMP_SusC/RagA"/>
</dbReference>